<evidence type="ECO:0000313" key="1">
    <source>
        <dbReference type="EMBL" id="RKK17880.1"/>
    </source>
</evidence>
<accession>A0A3L6NI71</accession>
<gene>
    <name evidence="1" type="ORF">BFJ65_g8199</name>
</gene>
<reference evidence="1 2" key="1">
    <citation type="journal article" date="2018" name="Sci. Rep.">
        <title>Characterisation of pathogen-specific regions and novel effector candidates in Fusarium oxysporum f. sp. cepae.</title>
        <authorList>
            <person name="Armitage A.D."/>
            <person name="Taylor A."/>
            <person name="Sobczyk M.K."/>
            <person name="Baxter L."/>
            <person name="Greenfield B.P."/>
            <person name="Bates H.J."/>
            <person name="Wilson F."/>
            <person name="Jackson A.C."/>
            <person name="Ott S."/>
            <person name="Harrison R.J."/>
            <person name="Clarkson J.P."/>
        </authorList>
    </citation>
    <scope>NUCLEOTIDE SEQUENCE [LARGE SCALE GENOMIC DNA]</scope>
    <source>
        <strain evidence="1 2">FoC_Fus2</strain>
    </source>
</reference>
<evidence type="ECO:0000313" key="2">
    <source>
        <dbReference type="Proteomes" id="UP000270866"/>
    </source>
</evidence>
<dbReference type="AlphaFoldDB" id="A0A3L6NI71"/>
<protein>
    <submittedName>
        <fullName evidence="1">Uncharacterized protein</fullName>
    </submittedName>
</protein>
<dbReference type="EMBL" id="MRCU01000005">
    <property type="protein sequence ID" value="RKK17880.1"/>
    <property type="molecule type" value="Genomic_DNA"/>
</dbReference>
<comment type="caution">
    <text evidence="1">The sequence shown here is derived from an EMBL/GenBank/DDBJ whole genome shotgun (WGS) entry which is preliminary data.</text>
</comment>
<name>A0A3L6NI71_FUSOX</name>
<dbReference type="Proteomes" id="UP000270866">
    <property type="component" value="Unassembled WGS sequence"/>
</dbReference>
<organism evidence="1 2">
    <name type="scientific">Fusarium oxysporum f. sp. cepae</name>
    <dbReference type="NCBI Taxonomy" id="396571"/>
    <lineage>
        <taxon>Eukaryota</taxon>
        <taxon>Fungi</taxon>
        <taxon>Dikarya</taxon>
        <taxon>Ascomycota</taxon>
        <taxon>Pezizomycotina</taxon>
        <taxon>Sordariomycetes</taxon>
        <taxon>Hypocreomycetidae</taxon>
        <taxon>Hypocreales</taxon>
        <taxon>Nectriaceae</taxon>
        <taxon>Fusarium</taxon>
        <taxon>Fusarium oxysporum species complex</taxon>
    </lineage>
</organism>
<sequence>MIALKGVKVFPVAHAVDTPHQCLQATNSGPLPAVHTDKVLIRKSYARRGILQLVTKINVVNDIDE</sequence>
<proteinExistence type="predicted"/>